<name>A0AAW9DTN0_ACIAO</name>
<proteinExistence type="predicted"/>
<protein>
    <submittedName>
        <fullName evidence="2">Transglutaminase family protein</fullName>
    </submittedName>
</protein>
<dbReference type="AlphaFoldDB" id="A0AAW9DTN0"/>
<feature type="domain" description="Transglutaminase-like" evidence="1">
    <location>
        <begin position="170"/>
        <end position="246"/>
    </location>
</feature>
<dbReference type="SMART" id="SM00460">
    <property type="entry name" value="TGc"/>
    <property type="match status" value="1"/>
</dbReference>
<organism evidence="2 3">
    <name type="scientific">Acidiphilium acidophilum</name>
    <name type="common">Thiobacillus acidophilus</name>
    <dbReference type="NCBI Taxonomy" id="76588"/>
    <lineage>
        <taxon>Bacteria</taxon>
        <taxon>Pseudomonadati</taxon>
        <taxon>Pseudomonadota</taxon>
        <taxon>Alphaproteobacteria</taxon>
        <taxon>Acetobacterales</taxon>
        <taxon>Acidocellaceae</taxon>
        <taxon>Acidiphilium</taxon>
    </lineage>
</organism>
<evidence type="ECO:0000313" key="2">
    <source>
        <dbReference type="EMBL" id="MDX5932413.1"/>
    </source>
</evidence>
<accession>A0AAW9DTN0</accession>
<dbReference type="Gene3D" id="3.10.620.30">
    <property type="match status" value="1"/>
</dbReference>
<dbReference type="Pfam" id="PF01841">
    <property type="entry name" value="Transglut_core"/>
    <property type="match status" value="1"/>
</dbReference>
<dbReference type="Proteomes" id="UP001279553">
    <property type="component" value="Unassembled WGS sequence"/>
</dbReference>
<dbReference type="InterPro" id="IPR038765">
    <property type="entry name" value="Papain-like_cys_pep_sf"/>
</dbReference>
<dbReference type="Pfam" id="PF08379">
    <property type="entry name" value="Bact_transglu_N"/>
    <property type="match status" value="1"/>
</dbReference>
<evidence type="ECO:0000313" key="3">
    <source>
        <dbReference type="Proteomes" id="UP001279553"/>
    </source>
</evidence>
<comment type="caution">
    <text evidence="2">The sequence shown here is derived from an EMBL/GenBank/DDBJ whole genome shotgun (WGS) entry which is preliminary data.</text>
</comment>
<dbReference type="InterPro" id="IPR002931">
    <property type="entry name" value="Transglutaminase-like"/>
</dbReference>
<reference evidence="2 3" key="1">
    <citation type="submission" date="2023-11" db="EMBL/GenBank/DDBJ databases">
        <title>MicrobeMod: A computational toolkit for identifying prokaryotic methylation and restriction-modification with nanopore sequencing.</title>
        <authorList>
            <person name="Crits-Christoph A."/>
            <person name="Kang S.C."/>
            <person name="Lee H."/>
            <person name="Ostrov N."/>
        </authorList>
    </citation>
    <scope>NUCLEOTIDE SEQUENCE [LARGE SCALE GENOMIC DNA]</scope>
    <source>
        <strain evidence="2 3">DSMZ 700</strain>
    </source>
</reference>
<dbReference type="SUPFAM" id="SSF54001">
    <property type="entry name" value="Cysteine proteinases"/>
    <property type="match status" value="1"/>
</dbReference>
<keyword evidence="3" id="KW-1185">Reference proteome</keyword>
<dbReference type="EMBL" id="JAWXYB010000018">
    <property type="protein sequence ID" value="MDX5932413.1"/>
    <property type="molecule type" value="Genomic_DNA"/>
</dbReference>
<dbReference type="RefSeq" id="WP_319615263.1">
    <property type="nucleotide sequence ID" value="NZ_JAWXYB010000018.1"/>
</dbReference>
<gene>
    <name evidence="2" type="ORF">SIL87_16780</name>
</gene>
<dbReference type="PANTHER" id="PTHR33490:SF7">
    <property type="entry name" value="BLR2979 PROTEIN"/>
    <property type="match status" value="1"/>
</dbReference>
<sequence>MRYRLTHSTLYTYQTKAIRARHFLHLLPRARPGQILDVATLAIEPAPSDRYDEFDYFGNRITSVDIDAPHDMFHATVRADILLDPRPPLEHAGLAWESIANDTALPPDIAEFAVPTRLTGADDGVLALARRHFTPQADMMAATAGLSHHLYEIFRYRSGVTSVTTTGPAALAKREGVCQDYAQAMLACLRAIGLPARYVSGYLRSQTVSPDSGNPDSGYSGAEQTHAWVSVWFGPQHGWVDFDPTNDLIVAGEHVTLAWGRDFTDVSPTCGIILGGRRHTLKVSVVLAPVADHPA</sequence>
<dbReference type="PANTHER" id="PTHR33490">
    <property type="entry name" value="BLR5614 PROTEIN-RELATED"/>
    <property type="match status" value="1"/>
</dbReference>
<dbReference type="InterPro" id="IPR013589">
    <property type="entry name" value="Bac_transglu_N"/>
</dbReference>
<evidence type="ECO:0000259" key="1">
    <source>
        <dbReference type="SMART" id="SM00460"/>
    </source>
</evidence>